<evidence type="ECO:0000256" key="6">
    <source>
        <dbReference type="ARBA" id="ARBA00022723"/>
    </source>
</evidence>
<dbReference type="NCBIfam" id="TIGR01973">
    <property type="entry name" value="NuoG"/>
    <property type="match status" value="1"/>
</dbReference>
<keyword evidence="4" id="KW-0001">2Fe-2S</keyword>
<evidence type="ECO:0000256" key="3">
    <source>
        <dbReference type="ARBA" id="ARBA00022485"/>
    </source>
</evidence>
<comment type="cofactor">
    <cofactor evidence="12">
        <name>[2Fe-2S] cluster</name>
        <dbReference type="ChEBI" id="CHEBI:190135"/>
    </cofactor>
</comment>
<dbReference type="PANTHER" id="PTHR43105:SF10">
    <property type="entry name" value="NADH-QUINONE OXIDOREDUCTASE SUBUNIT G"/>
    <property type="match status" value="1"/>
</dbReference>
<dbReference type="Gene3D" id="3.30.200.210">
    <property type="match status" value="1"/>
</dbReference>
<dbReference type="CDD" id="cd02771">
    <property type="entry name" value="MopB_NDH-1_NuoG2-N7"/>
    <property type="match status" value="1"/>
</dbReference>
<evidence type="ECO:0000256" key="5">
    <source>
        <dbReference type="ARBA" id="ARBA00022719"/>
    </source>
</evidence>
<dbReference type="PROSITE" id="PS00643">
    <property type="entry name" value="COMPLEX1_75K_3"/>
    <property type="match status" value="1"/>
</dbReference>
<comment type="catalytic activity">
    <reaction evidence="13">
        <text>a quinone + NADH + 5 H(+)(in) = a quinol + NAD(+) + 4 H(+)(out)</text>
        <dbReference type="Rhea" id="RHEA:57888"/>
        <dbReference type="ChEBI" id="CHEBI:15378"/>
        <dbReference type="ChEBI" id="CHEBI:24646"/>
        <dbReference type="ChEBI" id="CHEBI:57540"/>
        <dbReference type="ChEBI" id="CHEBI:57945"/>
        <dbReference type="ChEBI" id="CHEBI:132124"/>
    </reaction>
</comment>
<evidence type="ECO:0000256" key="10">
    <source>
        <dbReference type="ARBA" id="ARBA00023027"/>
    </source>
</evidence>
<dbReference type="EC" id="1.6.5.11" evidence="18"/>
<dbReference type="Pfam" id="PF00384">
    <property type="entry name" value="Molybdopterin"/>
    <property type="match status" value="1"/>
</dbReference>
<keyword evidence="5" id="KW-0874">Quinone</keyword>
<dbReference type="PANTHER" id="PTHR43105">
    <property type="entry name" value="RESPIRATORY NITRATE REDUCTASE"/>
    <property type="match status" value="1"/>
</dbReference>
<dbReference type="Gene3D" id="3.10.20.740">
    <property type="match status" value="1"/>
</dbReference>
<evidence type="ECO:0000256" key="7">
    <source>
        <dbReference type="ARBA" id="ARBA00022967"/>
    </source>
</evidence>
<evidence type="ECO:0000256" key="8">
    <source>
        <dbReference type="ARBA" id="ARBA00023004"/>
    </source>
</evidence>
<evidence type="ECO:0000256" key="11">
    <source>
        <dbReference type="ARBA" id="ARBA00023075"/>
    </source>
</evidence>
<dbReference type="Pfam" id="PF10588">
    <property type="entry name" value="NADH-G_4Fe-4S_3"/>
    <property type="match status" value="1"/>
</dbReference>
<keyword evidence="6" id="KW-0479">Metal-binding</keyword>
<dbReference type="InterPro" id="IPR010228">
    <property type="entry name" value="NADH_UbQ_OxRdtase_Gsu"/>
</dbReference>
<accession>A0ABS7CXQ1</accession>
<dbReference type="SMART" id="SM00929">
    <property type="entry name" value="NADH-G_4Fe-4S_3"/>
    <property type="match status" value="1"/>
</dbReference>
<proteinExistence type="inferred from homology"/>
<dbReference type="InterPro" id="IPR001041">
    <property type="entry name" value="2Fe-2S_ferredoxin-type"/>
</dbReference>
<evidence type="ECO:0000313" key="18">
    <source>
        <dbReference type="EMBL" id="MBW7468648.1"/>
    </source>
</evidence>
<keyword evidence="7" id="KW-1278">Translocase</keyword>
<protein>
    <submittedName>
        <fullName evidence="18">NADH-quinone oxidoreductase subunit NuoG</fullName>
        <ecNumber evidence="18">1.6.5.11</ecNumber>
    </submittedName>
</protein>
<dbReference type="InterPro" id="IPR009010">
    <property type="entry name" value="Asp_de-COase-like_dom_sf"/>
</dbReference>
<dbReference type="InterPro" id="IPR000283">
    <property type="entry name" value="NADH_UbQ_OxRdtase_75kDa_su_CS"/>
</dbReference>
<keyword evidence="19" id="KW-1185">Reference proteome</keyword>
<evidence type="ECO:0000256" key="1">
    <source>
        <dbReference type="ARBA" id="ARBA00001966"/>
    </source>
</evidence>
<dbReference type="Pfam" id="PF13510">
    <property type="entry name" value="Fer2_4"/>
    <property type="match status" value="1"/>
</dbReference>
<dbReference type="PROSITE" id="PS51669">
    <property type="entry name" value="4FE4S_MOW_BIS_MGD"/>
    <property type="match status" value="1"/>
</dbReference>
<dbReference type="SMART" id="SM00926">
    <property type="entry name" value="Molybdop_Fe4S4"/>
    <property type="match status" value="1"/>
</dbReference>
<keyword evidence="3" id="KW-0004">4Fe-4S</keyword>
<comment type="caution">
    <text evidence="18">The sequence shown here is derived from an EMBL/GenBank/DDBJ whole genome shotgun (WGS) entry which is preliminary data.</text>
</comment>
<dbReference type="InterPro" id="IPR050123">
    <property type="entry name" value="Prok_molybdopt-oxidoreductase"/>
</dbReference>
<dbReference type="CDD" id="cd00207">
    <property type="entry name" value="fer2"/>
    <property type="match status" value="1"/>
</dbReference>
<evidence type="ECO:0000256" key="9">
    <source>
        <dbReference type="ARBA" id="ARBA00023014"/>
    </source>
</evidence>
<dbReference type="SUPFAM" id="SSF53706">
    <property type="entry name" value="Formate dehydrogenase/DMSO reductase, domains 1-3"/>
    <property type="match status" value="1"/>
</dbReference>
<dbReference type="PROSITE" id="PS51085">
    <property type="entry name" value="2FE2S_FER_2"/>
    <property type="match status" value="1"/>
</dbReference>
<evidence type="ECO:0000259" key="16">
    <source>
        <dbReference type="PROSITE" id="PS51669"/>
    </source>
</evidence>
<evidence type="ECO:0000259" key="17">
    <source>
        <dbReference type="PROSITE" id="PS51839"/>
    </source>
</evidence>
<organism evidence="18 19">
    <name type="scientific">Pontibacter aydingkolensis</name>
    <dbReference type="NCBI Taxonomy" id="1911536"/>
    <lineage>
        <taxon>Bacteria</taxon>
        <taxon>Pseudomonadati</taxon>
        <taxon>Bacteroidota</taxon>
        <taxon>Cytophagia</taxon>
        <taxon>Cytophagales</taxon>
        <taxon>Hymenobacteraceae</taxon>
        <taxon>Pontibacter</taxon>
    </lineage>
</organism>
<evidence type="ECO:0000256" key="4">
    <source>
        <dbReference type="ARBA" id="ARBA00022714"/>
    </source>
</evidence>
<dbReference type="EMBL" id="JAHYXK010000017">
    <property type="protein sequence ID" value="MBW7468648.1"/>
    <property type="molecule type" value="Genomic_DNA"/>
</dbReference>
<comment type="cofactor">
    <cofactor evidence="1">
        <name>[4Fe-4S] cluster</name>
        <dbReference type="ChEBI" id="CHEBI:49883"/>
    </cofactor>
</comment>
<dbReference type="Proteomes" id="UP000813018">
    <property type="component" value="Unassembled WGS sequence"/>
</dbReference>
<evidence type="ECO:0000256" key="2">
    <source>
        <dbReference type="ARBA" id="ARBA00005404"/>
    </source>
</evidence>
<evidence type="ECO:0000256" key="12">
    <source>
        <dbReference type="ARBA" id="ARBA00034078"/>
    </source>
</evidence>
<dbReference type="PROSITE" id="PS51839">
    <property type="entry name" value="4FE4S_HC3"/>
    <property type="match status" value="1"/>
</dbReference>
<comment type="similarity">
    <text evidence="2 14">Belongs to the complex I 75 kDa subunit family.</text>
</comment>
<dbReference type="Pfam" id="PF04879">
    <property type="entry name" value="Molybdop_Fe4S4"/>
    <property type="match status" value="1"/>
</dbReference>
<evidence type="ECO:0000313" key="19">
    <source>
        <dbReference type="Proteomes" id="UP000813018"/>
    </source>
</evidence>
<dbReference type="GO" id="GO:0016491">
    <property type="term" value="F:oxidoreductase activity"/>
    <property type="evidence" value="ECO:0007669"/>
    <property type="project" value="UniProtKB-KW"/>
</dbReference>
<dbReference type="RefSeq" id="WP_219878521.1">
    <property type="nucleotide sequence ID" value="NZ_JAHYXK010000017.1"/>
</dbReference>
<dbReference type="Gene3D" id="3.40.50.740">
    <property type="match status" value="1"/>
</dbReference>
<keyword evidence="9" id="KW-0411">Iron-sulfur</keyword>
<dbReference type="InterPro" id="IPR006963">
    <property type="entry name" value="Mopterin_OxRdtase_4Fe-4S_dom"/>
</dbReference>
<dbReference type="InterPro" id="IPR006656">
    <property type="entry name" value="Mopterin_OxRdtase"/>
</dbReference>
<feature type="domain" description="4Fe-4S His(Cys)3-ligated-type" evidence="17">
    <location>
        <begin position="89"/>
        <end position="128"/>
    </location>
</feature>
<evidence type="ECO:0000259" key="15">
    <source>
        <dbReference type="PROSITE" id="PS51085"/>
    </source>
</evidence>
<dbReference type="InterPro" id="IPR036010">
    <property type="entry name" value="2Fe-2S_ferredoxin-like_sf"/>
</dbReference>
<dbReference type="SUPFAM" id="SSF54292">
    <property type="entry name" value="2Fe-2S ferredoxin-like"/>
    <property type="match status" value="1"/>
</dbReference>
<dbReference type="SUPFAM" id="SSF50692">
    <property type="entry name" value="ADC-like"/>
    <property type="match status" value="1"/>
</dbReference>
<keyword evidence="8" id="KW-0408">Iron</keyword>
<evidence type="ECO:0000256" key="13">
    <source>
        <dbReference type="ARBA" id="ARBA00047712"/>
    </source>
</evidence>
<dbReference type="SUPFAM" id="SSF54862">
    <property type="entry name" value="4Fe-4S ferredoxins"/>
    <property type="match status" value="1"/>
</dbReference>
<feature type="domain" description="2Fe-2S ferredoxin-type" evidence="15">
    <location>
        <begin position="6"/>
        <end position="89"/>
    </location>
</feature>
<dbReference type="InterPro" id="IPR019574">
    <property type="entry name" value="NADH_UbQ_OxRdtase_Gsu_4Fe4S-bd"/>
</dbReference>
<dbReference type="Pfam" id="PF22117">
    <property type="entry name" value="Fer4_Nqo3"/>
    <property type="match status" value="1"/>
</dbReference>
<evidence type="ECO:0000256" key="14">
    <source>
        <dbReference type="RuleBase" id="RU004523"/>
    </source>
</evidence>
<gene>
    <name evidence="18" type="primary">nuoG</name>
    <name evidence="18" type="ORF">K0O23_16345</name>
</gene>
<dbReference type="InterPro" id="IPR054351">
    <property type="entry name" value="NADH_UbQ_OxRdtase_ferredoxin"/>
</dbReference>
<dbReference type="CDD" id="cd02788">
    <property type="entry name" value="MopB_CT_NDH-1_NuoG2-N7"/>
    <property type="match status" value="1"/>
</dbReference>
<keyword evidence="11" id="KW-0830">Ubiquinone</keyword>
<feature type="domain" description="4Fe-4S Mo/W bis-MGD-type" evidence="16">
    <location>
        <begin position="227"/>
        <end position="283"/>
    </location>
</feature>
<reference evidence="18 19" key="1">
    <citation type="journal article" date="2016" name="Int. J. Syst. Evol. Microbiol.">
        <title>Pontibacter aydingkolensis sp. nov., isolated from soil of a salt lake.</title>
        <authorList>
            <person name="Osman G."/>
            <person name="Zhang T."/>
            <person name="Lou K."/>
            <person name="Gao Y."/>
            <person name="Chang W."/>
            <person name="Lin Q."/>
            <person name="Yang H.M."/>
            <person name="Huo X.D."/>
            <person name="Wang N."/>
        </authorList>
    </citation>
    <scope>NUCLEOTIDE SEQUENCE [LARGE SCALE GENOMIC DNA]</scope>
    <source>
        <strain evidence="18 19">KACC 19255</strain>
    </source>
</reference>
<keyword evidence="10" id="KW-0520">NAD</keyword>
<sequence>MEEVAPKVTIFIDGQPFEVKPGKNLLEACLSLGEDLPYFCWHPAMGSVGACRQCAVKVFKDENDTVGRLIMSCMEPVRDGLRLSIQNPQAKDFRSNIIGWLMTNHPHDCAVCDEGGSCHLQDMTVMTGHNYRKYTFEKRTYRNQYLGPFLNHEMNRCIQCYRCVRYYKDYAGGKDLDVFAAHNHLYFGRHEDGMLESEFSGNLAEVCPTGVFTDKTLKEHYTRKWDLTTAPSVCQHCSLGCNTIAGERYGTLRNITTRFNGEVNGYFLCDRGRFGYEFVNSASRVRKPLVRSKLPESTSKSIALEEAAKMIRNGRVIGIGSPRASMESNFALKTLVGDEHFYQGVSEPDHDLVEFNLEVLQQTEAHILSLKEVERCDAVFILGEDLTNTAPMLDLAVRQSVRQQPMLEDVPKAGFPMWQDAAVRELIQDKKGPLFIASFQPTKLDEIATETFNATPAEIARLGFIVASIIAGEEITVHDVSEQTQRLAKQIADTLLSAQKPAVISGTHGGRESIIKAAANIGNALKAKGKDVGIMLTAPECNSIGLDMLGGHRLESAFDAIGNGYADTVIILENDLYRRASAAQVNKFFDKCKHVIVLDSLHNKTTERADVLFAAGTYAESDGTLVNNEGRAQRFYQVYPTTEDMQESWRWLIQLGDQVQHQHMRGWEHFDDLLPAMVVAHPNLIGIESITPPAEFRIAGQKIPRATHRFSGRTAMNAVNNVSEPKPAEDPDSALSFTMEGYRGQAPSSIIPFYWSPGWNSVQAINKYQLEVGGPLRGGDPGARLIKPTLQSRSTHFNEAPEHFQPLDRHLFLVPLYHTFGTEELSVHTKGILEKSPEPYVMLNSHDAQEMNLAEGDTLAFKIEEQVYQLPVKTGSFIARGAAGLPIGLPGLPFAALPAWGILNREISWKKQPQPIS</sequence>
<keyword evidence="18" id="KW-0560">Oxidoreductase</keyword>
<name>A0ABS7CXQ1_9BACT</name>
<dbReference type="PROSITE" id="PS00641">
    <property type="entry name" value="COMPLEX1_75K_1"/>
    <property type="match status" value="1"/>
</dbReference>